<reference evidence="3" key="2">
    <citation type="submission" date="2019-09" db="UniProtKB">
        <authorList>
            <consortium name="WormBaseParasite"/>
        </authorList>
    </citation>
    <scope>IDENTIFICATION</scope>
</reference>
<dbReference type="AlphaFoldDB" id="A0A183GE16"/>
<accession>A0A3P8F967</accession>
<dbReference type="WBParaSite" id="HPBE_0002053301-mRNA-1">
    <property type="protein sequence ID" value="HPBE_0002053301-mRNA-1"/>
    <property type="gene ID" value="HPBE_0002053301"/>
</dbReference>
<proteinExistence type="predicted"/>
<evidence type="ECO:0000313" key="1">
    <source>
        <dbReference type="EMBL" id="VDP20519.1"/>
    </source>
</evidence>
<organism evidence="2 3">
    <name type="scientific">Heligmosomoides polygyrus</name>
    <name type="common">Parasitic roundworm</name>
    <dbReference type="NCBI Taxonomy" id="6339"/>
    <lineage>
        <taxon>Eukaryota</taxon>
        <taxon>Metazoa</taxon>
        <taxon>Ecdysozoa</taxon>
        <taxon>Nematoda</taxon>
        <taxon>Chromadorea</taxon>
        <taxon>Rhabditida</taxon>
        <taxon>Rhabditina</taxon>
        <taxon>Rhabditomorpha</taxon>
        <taxon>Strongyloidea</taxon>
        <taxon>Heligmosomidae</taxon>
        <taxon>Heligmosomoides</taxon>
    </lineage>
</organism>
<dbReference type="OrthoDB" id="5869603at2759"/>
<dbReference type="EMBL" id="UZAH01032226">
    <property type="protein sequence ID" value="VDP20519.1"/>
    <property type="molecule type" value="Genomic_DNA"/>
</dbReference>
<accession>A0A183GE16</accession>
<evidence type="ECO:0000313" key="2">
    <source>
        <dbReference type="Proteomes" id="UP000050761"/>
    </source>
</evidence>
<keyword evidence="2" id="KW-1185">Reference proteome</keyword>
<name>A0A183GE16_HELPZ</name>
<sequence length="198" mass="21465">MSPIVGSPFVSFTSRKAVAPKECAILSLMNTLNRNCLICEAVSSSYGIQLAHDVLSARCEAGGSDYLVGESLRKQTSTDADGYMSSQLKSIIKAGSWRNCAAVPEFVMLLLLLTLMPVVDCEESKSEAPEVSEQMDPNVYMRQTLFGGRPDYFPTNNNLAAVNFAFACKCTSKTPNLNAPAPTDANQIAQQQIQQLQV</sequence>
<reference evidence="1 2" key="1">
    <citation type="submission" date="2018-11" db="EMBL/GenBank/DDBJ databases">
        <authorList>
            <consortium name="Pathogen Informatics"/>
        </authorList>
    </citation>
    <scope>NUCLEOTIDE SEQUENCE [LARGE SCALE GENOMIC DNA]</scope>
</reference>
<gene>
    <name evidence="1" type="ORF">HPBE_LOCUS20532</name>
</gene>
<evidence type="ECO:0000313" key="3">
    <source>
        <dbReference type="WBParaSite" id="HPBE_0002053301-mRNA-1"/>
    </source>
</evidence>
<protein>
    <submittedName>
        <fullName evidence="3">Secreted protein</fullName>
    </submittedName>
</protein>
<dbReference type="Proteomes" id="UP000050761">
    <property type="component" value="Unassembled WGS sequence"/>
</dbReference>